<feature type="binding site" evidence="11">
    <location>
        <position position="73"/>
    </location>
    <ligand>
        <name>S-adenosyl-L-methionine</name>
        <dbReference type="ChEBI" id="CHEBI:59789"/>
    </ligand>
</feature>
<evidence type="ECO:0000256" key="5">
    <source>
        <dbReference type="ARBA" id="ARBA00022691"/>
    </source>
</evidence>
<comment type="similarity">
    <text evidence="11 12">Belongs to the class I-like SAM-binding methyltransferase superfamily. rRNA adenine N(6)-methyltransferase family.</text>
</comment>
<dbReference type="Pfam" id="PF00398">
    <property type="entry name" value="RrnaAD"/>
    <property type="match status" value="1"/>
</dbReference>
<keyword evidence="10" id="KW-0804">Transcription</keyword>
<dbReference type="PIRSF" id="PIRSF027833">
    <property type="entry name" value="MtTFB2"/>
    <property type="match status" value="1"/>
</dbReference>
<keyword evidence="2 12" id="KW-0698">rRNA processing</keyword>
<evidence type="ECO:0000256" key="11">
    <source>
        <dbReference type="PROSITE-ProRule" id="PRU01026"/>
    </source>
</evidence>
<comment type="subcellular location">
    <subcellularLocation>
        <location evidence="1">Mitochondrion</location>
    </subcellularLocation>
</comment>
<comment type="caution">
    <text evidence="11">Lacks conserved residue(s) required for the propagation of feature annotation.</text>
</comment>
<evidence type="ECO:0000256" key="7">
    <source>
        <dbReference type="ARBA" id="ARBA00022946"/>
    </source>
</evidence>
<evidence type="ECO:0000256" key="2">
    <source>
        <dbReference type="ARBA" id="ARBA00022552"/>
    </source>
</evidence>
<dbReference type="GO" id="GO:0034246">
    <property type="term" value="F:mitochondrial transcription factor activity"/>
    <property type="evidence" value="ECO:0007669"/>
    <property type="project" value="TreeGrafter"/>
</dbReference>
<dbReference type="EMBL" id="BMAO01033701">
    <property type="protein sequence ID" value="GFQ91290.1"/>
    <property type="molecule type" value="Genomic_DNA"/>
</dbReference>
<reference evidence="13" key="1">
    <citation type="submission" date="2020-07" db="EMBL/GenBank/DDBJ databases">
        <title>Multicomponent nature underlies the extraordinary mechanical properties of spider dragline silk.</title>
        <authorList>
            <person name="Kono N."/>
            <person name="Nakamura H."/>
            <person name="Mori M."/>
            <person name="Yoshida Y."/>
            <person name="Ohtoshi R."/>
            <person name="Malay A.D."/>
            <person name="Moran D.A.P."/>
            <person name="Tomita M."/>
            <person name="Numata K."/>
            <person name="Arakawa K."/>
        </authorList>
    </citation>
    <scope>NUCLEOTIDE SEQUENCE</scope>
</reference>
<dbReference type="InterPro" id="IPR029063">
    <property type="entry name" value="SAM-dependent_MTases_sf"/>
</dbReference>
<keyword evidence="6 11" id="KW-0694">RNA-binding</keyword>
<accession>A0A8X6J4I6</accession>
<feature type="binding site" evidence="11">
    <location>
        <position position="98"/>
    </location>
    <ligand>
        <name>S-adenosyl-L-methionine</name>
        <dbReference type="ChEBI" id="CHEBI:59789"/>
    </ligand>
</feature>
<proteinExistence type="inferred from homology"/>
<evidence type="ECO:0000256" key="6">
    <source>
        <dbReference type="ARBA" id="ARBA00022884"/>
    </source>
</evidence>
<evidence type="ECO:0000256" key="4">
    <source>
        <dbReference type="ARBA" id="ARBA00022679"/>
    </source>
</evidence>
<feature type="binding site" evidence="11">
    <location>
        <position position="25"/>
    </location>
    <ligand>
        <name>S-adenosyl-L-methionine</name>
        <dbReference type="ChEBI" id="CHEBI:59789"/>
    </ligand>
</feature>
<organism evidence="13 14">
    <name type="scientific">Trichonephila clavata</name>
    <name type="common">Joro spider</name>
    <name type="synonym">Nephila clavata</name>
    <dbReference type="NCBI Taxonomy" id="2740835"/>
    <lineage>
        <taxon>Eukaryota</taxon>
        <taxon>Metazoa</taxon>
        <taxon>Ecdysozoa</taxon>
        <taxon>Arthropoda</taxon>
        <taxon>Chelicerata</taxon>
        <taxon>Arachnida</taxon>
        <taxon>Araneae</taxon>
        <taxon>Araneomorphae</taxon>
        <taxon>Entelegynae</taxon>
        <taxon>Araneoidea</taxon>
        <taxon>Nephilidae</taxon>
        <taxon>Trichonephila</taxon>
    </lineage>
</organism>
<sequence>MKDTSGKYYGKSQHSRVKQKDNFYINNPVSADSIAAHLCEGWNNNYILEINPGPGNLSRAILRLGIPHLRVFEKNEEFLLQLRDISKEHSNLEIIEDDFFSLPSIERASDYTSKNDVTSFFHNVPQLSWKDGVPFKIFSVIYSKKSIKFLRFLLAALSKRVSVFSYGRCELFFLLPQLEYSYLTAEPKENFALYRWSTVLYKIFFEIKYFDKFTLDIISPTPSFSSKEKKNGYLYLVKLTPRLDLFSSLVRDNKLQDFYFFIKHNLNRRSGLVIPVMEGWVPLCGPRLIKEGMNVFTRFGDLSPEQLLMLFNQFSSWPEYEESIFQLSMKKFQMRRASGPFDEDENL</sequence>
<keyword evidence="8" id="KW-0805">Transcription regulation</keyword>
<dbReference type="InterPro" id="IPR001737">
    <property type="entry name" value="KsgA/Erm"/>
</dbReference>
<evidence type="ECO:0000256" key="8">
    <source>
        <dbReference type="ARBA" id="ARBA00023015"/>
    </source>
</evidence>
<keyword evidence="9" id="KW-0496">Mitochondrion</keyword>
<dbReference type="GO" id="GO:0006391">
    <property type="term" value="P:transcription initiation at mitochondrial promoter"/>
    <property type="evidence" value="ECO:0007669"/>
    <property type="project" value="TreeGrafter"/>
</dbReference>
<dbReference type="PANTHER" id="PTHR11727:SF13">
    <property type="entry name" value="DIMETHYLADENOSINE TRANSFERASE 2, MITOCHONDRIAL"/>
    <property type="match status" value="1"/>
</dbReference>
<keyword evidence="3 11" id="KW-0489">Methyltransferase</keyword>
<dbReference type="GO" id="GO:0003723">
    <property type="term" value="F:RNA binding"/>
    <property type="evidence" value="ECO:0007669"/>
    <property type="project" value="UniProtKB-UniRule"/>
</dbReference>
<comment type="caution">
    <text evidence="13">The sequence shown here is derived from an EMBL/GenBank/DDBJ whole genome shotgun (WGS) entry which is preliminary data.</text>
</comment>
<keyword evidence="4 11" id="KW-0808">Transferase</keyword>
<protein>
    <recommendedName>
        <fullName evidence="12">rRNA adenine N(6)-methyltransferase</fullName>
        <ecNumber evidence="12">2.1.1.-</ecNumber>
    </recommendedName>
</protein>
<keyword evidence="5 11" id="KW-0949">S-adenosyl-L-methionine</keyword>
<evidence type="ECO:0000256" key="10">
    <source>
        <dbReference type="ARBA" id="ARBA00023163"/>
    </source>
</evidence>
<dbReference type="GO" id="GO:0000179">
    <property type="term" value="F:rRNA (adenine-N6,N6-)-dimethyltransferase activity"/>
    <property type="evidence" value="ECO:0007669"/>
    <property type="project" value="UniProtKB-UniRule"/>
</dbReference>
<evidence type="ECO:0000256" key="1">
    <source>
        <dbReference type="ARBA" id="ARBA00004173"/>
    </source>
</evidence>
<dbReference type="EC" id="2.1.1.-" evidence="12"/>
<dbReference type="PANTHER" id="PTHR11727">
    <property type="entry name" value="DIMETHYLADENOSINE TRANSFERASE"/>
    <property type="match status" value="1"/>
</dbReference>
<dbReference type="SUPFAM" id="SSF53335">
    <property type="entry name" value="S-adenosyl-L-methionine-dependent methyltransferases"/>
    <property type="match status" value="1"/>
</dbReference>
<evidence type="ECO:0000313" key="14">
    <source>
        <dbReference type="Proteomes" id="UP000887116"/>
    </source>
</evidence>
<dbReference type="AlphaFoldDB" id="A0A8X6J4I6"/>
<dbReference type="Gene3D" id="3.40.50.150">
    <property type="entry name" value="Vaccinia Virus protein VP39"/>
    <property type="match status" value="1"/>
</dbReference>
<keyword evidence="14" id="KW-1185">Reference proteome</keyword>
<evidence type="ECO:0000256" key="12">
    <source>
        <dbReference type="RuleBase" id="RU362106"/>
    </source>
</evidence>
<dbReference type="Proteomes" id="UP000887116">
    <property type="component" value="Unassembled WGS sequence"/>
</dbReference>
<evidence type="ECO:0000256" key="3">
    <source>
        <dbReference type="ARBA" id="ARBA00022603"/>
    </source>
</evidence>
<evidence type="ECO:0000313" key="13">
    <source>
        <dbReference type="EMBL" id="GFQ91290.1"/>
    </source>
</evidence>
<dbReference type="PROSITE" id="PS51689">
    <property type="entry name" value="SAM_RNA_A_N6_MT"/>
    <property type="match status" value="1"/>
</dbReference>
<gene>
    <name evidence="13" type="primary">mtTFB2</name>
    <name evidence="13" type="ORF">TNCT_352711</name>
</gene>
<dbReference type="OrthoDB" id="9895503at2759"/>
<evidence type="ECO:0000256" key="9">
    <source>
        <dbReference type="ARBA" id="ARBA00023128"/>
    </source>
</evidence>
<dbReference type="GO" id="GO:0005759">
    <property type="term" value="C:mitochondrial matrix"/>
    <property type="evidence" value="ECO:0007669"/>
    <property type="project" value="TreeGrafter"/>
</dbReference>
<name>A0A8X6J4I6_TRICU</name>
<keyword evidence="7" id="KW-0809">Transit peptide</keyword>